<evidence type="ECO:0000259" key="3">
    <source>
        <dbReference type="PROSITE" id="PS50111"/>
    </source>
</evidence>
<evidence type="ECO:0000256" key="1">
    <source>
        <dbReference type="ARBA" id="ARBA00023224"/>
    </source>
</evidence>
<dbReference type="InterPro" id="IPR004089">
    <property type="entry name" value="MCPsignal_dom"/>
</dbReference>
<dbReference type="GO" id="GO:0020037">
    <property type="term" value="F:heme binding"/>
    <property type="evidence" value="ECO:0007669"/>
    <property type="project" value="InterPro"/>
</dbReference>
<dbReference type="GO" id="GO:0016020">
    <property type="term" value="C:membrane"/>
    <property type="evidence" value="ECO:0007669"/>
    <property type="project" value="InterPro"/>
</dbReference>
<keyword evidence="1 2" id="KW-0807">Transducer</keyword>
<keyword evidence="5" id="KW-1185">Reference proteome</keyword>
<organism evidence="4 5">
    <name type="scientific">Heyndrickxia oleronia</name>
    <dbReference type="NCBI Taxonomy" id="38875"/>
    <lineage>
        <taxon>Bacteria</taxon>
        <taxon>Bacillati</taxon>
        <taxon>Bacillota</taxon>
        <taxon>Bacilli</taxon>
        <taxon>Bacillales</taxon>
        <taxon>Bacillaceae</taxon>
        <taxon>Heyndrickxia</taxon>
    </lineage>
</organism>
<dbReference type="SUPFAM" id="SSF46458">
    <property type="entry name" value="Globin-like"/>
    <property type="match status" value="1"/>
</dbReference>
<evidence type="ECO:0000313" key="4">
    <source>
        <dbReference type="EMBL" id="OOP69060.1"/>
    </source>
</evidence>
<dbReference type="Gene3D" id="1.10.490.10">
    <property type="entry name" value="Globins"/>
    <property type="match status" value="1"/>
</dbReference>
<comment type="caution">
    <text evidence="4">The sequence shown here is derived from an EMBL/GenBank/DDBJ whole genome shotgun (WGS) entry which is preliminary data.</text>
</comment>
<dbReference type="SMART" id="SM00283">
    <property type="entry name" value="MA"/>
    <property type="match status" value="1"/>
</dbReference>
<dbReference type="Gene3D" id="1.10.287.950">
    <property type="entry name" value="Methyl-accepting chemotaxis protein"/>
    <property type="match status" value="1"/>
</dbReference>
<sequence>MSWFKKTENSKSTVKQQDRLPVSITLDLSDQELMKQMEMIHFTKEDIRAIASIKTFVDQNIDKIVDDFYKALGEQPNLFEIINQYSSIERLSQTLRRHICEMFEGKINQEFVEKRIKIAIIHLQIGLEPKWYLGAFQNLFFSLMEIVEENIESKAEVIEIIKSISKLLNFEQQIVLEAYEKEFRRFRKKHEEERILIEQKIADVSETLSNFSDRTNEFMTQLNQQSVDMLAVANENVEIANIMENEAHSSKDKLHQEQQLINNIETSTRTINDRVKDLKKASEQVHSIISIITSIAEQTNLLALNAAIESARAGEYGRGFSVVADEVRKLAEETKKSIGNVSTLIEGINGQIEDVTSSVEEVSHLTQESSKEISNMDVFFEKILQAAEKNKHQSGVTKAELTQTSDIIHQVTKLMEQISGSSEYLMKLSQKF</sequence>
<dbReference type="CDD" id="cd01068">
    <property type="entry name" value="globin_sensor"/>
    <property type="match status" value="1"/>
</dbReference>
<dbReference type="InterPro" id="IPR044398">
    <property type="entry name" value="Globin-sensor_dom"/>
</dbReference>
<name>A0A8E2IAM8_9BACI</name>
<proteinExistence type="predicted"/>
<accession>A0A8E2IAM8</accession>
<dbReference type="PANTHER" id="PTHR32089:SF118">
    <property type="entry name" value="HEME-BASED AEROTACTIC TRANSDUCER HEMAT"/>
    <property type="match status" value="1"/>
</dbReference>
<feature type="domain" description="Methyl-accepting transducer" evidence="3">
    <location>
        <begin position="199"/>
        <end position="426"/>
    </location>
</feature>
<gene>
    <name evidence="4" type="ORF">BWZ43_06950</name>
</gene>
<dbReference type="PANTHER" id="PTHR32089">
    <property type="entry name" value="METHYL-ACCEPTING CHEMOTAXIS PROTEIN MCPB"/>
    <property type="match status" value="1"/>
</dbReference>
<evidence type="ECO:0000313" key="5">
    <source>
        <dbReference type="Proteomes" id="UP000189761"/>
    </source>
</evidence>
<dbReference type="Proteomes" id="UP000189761">
    <property type="component" value="Unassembled WGS sequence"/>
</dbReference>
<evidence type="ECO:0000256" key="2">
    <source>
        <dbReference type="PROSITE-ProRule" id="PRU00284"/>
    </source>
</evidence>
<dbReference type="SUPFAM" id="SSF58104">
    <property type="entry name" value="Methyl-accepting chemotaxis protein (MCP) signaling domain"/>
    <property type="match status" value="1"/>
</dbReference>
<dbReference type="Pfam" id="PF00015">
    <property type="entry name" value="MCPsignal"/>
    <property type="match status" value="1"/>
</dbReference>
<dbReference type="Pfam" id="PF11563">
    <property type="entry name" value="Protoglobin"/>
    <property type="match status" value="1"/>
</dbReference>
<dbReference type="InterPro" id="IPR009050">
    <property type="entry name" value="Globin-like_sf"/>
</dbReference>
<dbReference type="GO" id="GO:0007165">
    <property type="term" value="P:signal transduction"/>
    <property type="evidence" value="ECO:0007669"/>
    <property type="project" value="UniProtKB-KW"/>
</dbReference>
<dbReference type="PROSITE" id="PS50111">
    <property type="entry name" value="CHEMOTAXIS_TRANSDUC_2"/>
    <property type="match status" value="1"/>
</dbReference>
<dbReference type="AlphaFoldDB" id="A0A8E2IAM8"/>
<dbReference type="InterPro" id="IPR039379">
    <property type="entry name" value="Protoglobin_sensor_dom"/>
</dbReference>
<reference evidence="4 5" key="1">
    <citation type="submission" date="2017-01" db="EMBL/GenBank/DDBJ databases">
        <title>Draft genome sequence of Bacillus oleronius.</title>
        <authorList>
            <person name="Allam M."/>
        </authorList>
    </citation>
    <scope>NUCLEOTIDE SEQUENCE [LARGE SCALE GENOMIC DNA]</scope>
    <source>
        <strain evidence="4 5">DSM 9356</strain>
    </source>
</reference>
<dbReference type="EMBL" id="MTLA01000068">
    <property type="protein sequence ID" value="OOP69060.1"/>
    <property type="molecule type" value="Genomic_DNA"/>
</dbReference>
<dbReference type="InterPro" id="IPR012292">
    <property type="entry name" value="Globin/Proto"/>
</dbReference>
<dbReference type="GO" id="GO:0019825">
    <property type="term" value="F:oxygen binding"/>
    <property type="evidence" value="ECO:0007669"/>
    <property type="project" value="InterPro"/>
</dbReference>
<dbReference type="RefSeq" id="WP_078109824.1">
    <property type="nucleotide sequence ID" value="NZ_CP065424.1"/>
</dbReference>
<protein>
    <recommendedName>
        <fullName evidence="3">Methyl-accepting transducer domain-containing protein</fullName>
    </recommendedName>
</protein>